<gene>
    <name evidence="1" type="ORF">RV045_01785</name>
</gene>
<evidence type="ECO:0000313" key="1">
    <source>
        <dbReference type="EMBL" id="MEJ7137159.1"/>
    </source>
</evidence>
<dbReference type="EMBL" id="JAWDIE010000002">
    <property type="protein sequence ID" value="MEJ7137159.1"/>
    <property type="molecule type" value="Genomic_DNA"/>
</dbReference>
<organism evidence="1 2">
    <name type="scientific">Amphibiibacter pelophylacis</name>
    <dbReference type="NCBI Taxonomy" id="1799477"/>
    <lineage>
        <taxon>Bacteria</taxon>
        <taxon>Pseudomonadati</taxon>
        <taxon>Pseudomonadota</taxon>
        <taxon>Betaproteobacteria</taxon>
        <taxon>Burkholderiales</taxon>
        <taxon>Sphaerotilaceae</taxon>
        <taxon>Amphibiibacter</taxon>
    </lineage>
</organism>
<accession>A0ACC6NYX8</accession>
<dbReference type="Proteomes" id="UP001364695">
    <property type="component" value="Unassembled WGS sequence"/>
</dbReference>
<sequence length="150" mass="16748">MKLAQALLLRADVQKKIASLRERIARNVMVQDGDTPHEDPAALLLEAGATLEELQKLVVAINTANLSHTLPDGRSLTEAMAARDALVQRHALYQSAIDATQREPDRYSAREIKWTTAIDIASIQKQSEDLARQIRELNGLIQETNWKVDL</sequence>
<keyword evidence="2" id="KW-1185">Reference proteome</keyword>
<comment type="caution">
    <text evidence="1">The sequence shown here is derived from an EMBL/GenBank/DDBJ whole genome shotgun (WGS) entry which is preliminary data.</text>
</comment>
<name>A0ACC6NYX8_9BURK</name>
<reference evidence="1" key="1">
    <citation type="submission" date="2023-10" db="EMBL/GenBank/DDBJ databases">
        <title>Amphibacter perezi, gen. nov., sp. nov. a novel taxa of the family Comamonadaceae, class Betaproteobacteria isolated from the skin microbiota of Pelophylax perezi from different populations.</title>
        <authorList>
            <person name="Costa S."/>
            <person name="Proenca D.N."/>
            <person name="Lopes I."/>
            <person name="Morais P.V."/>
        </authorList>
    </citation>
    <scope>NUCLEOTIDE SEQUENCE</scope>
    <source>
        <strain evidence="1">SL12-8</strain>
    </source>
</reference>
<proteinExistence type="predicted"/>
<protein>
    <submittedName>
        <fullName evidence="1">DIP1984 family protein</fullName>
    </submittedName>
</protein>
<evidence type="ECO:0000313" key="2">
    <source>
        <dbReference type="Proteomes" id="UP001364695"/>
    </source>
</evidence>